<protein>
    <submittedName>
        <fullName evidence="3">Uncharacterized protein LOC106474748</fullName>
    </submittedName>
</protein>
<accession>A0ABM1TSA4</accession>
<organism evidence="2 3">
    <name type="scientific">Limulus polyphemus</name>
    <name type="common">Atlantic horseshoe crab</name>
    <dbReference type="NCBI Taxonomy" id="6850"/>
    <lineage>
        <taxon>Eukaryota</taxon>
        <taxon>Metazoa</taxon>
        <taxon>Ecdysozoa</taxon>
        <taxon>Arthropoda</taxon>
        <taxon>Chelicerata</taxon>
        <taxon>Merostomata</taxon>
        <taxon>Xiphosura</taxon>
        <taxon>Limulidae</taxon>
        <taxon>Limulus</taxon>
    </lineage>
</organism>
<evidence type="ECO:0000313" key="3">
    <source>
        <dbReference type="RefSeq" id="XP_022258760.1"/>
    </source>
</evidence>
<evidence type="ECO:0000256" key="1">
    <source>
        <dbReference type="SAM" id="MobiDB-lite"/>
    </source>
</evidence>
<name>A0ABM1TSA4_LIMPO</name>
<dbReference type="Proteomes" id="UP000694941">
    <property type="component" value="Unplaced"/>
</dbReference>
<dbReference type="RefSeq" id="XP_022258760.1">
    <property type="nucleotide sequence ID" value="XM_022403052.1"/>
</dbReference>
<sequence length="335" mass="37013">MSNSNTGNLPQPTTVSTVVPRSPSRDSFATDLSLMSLSSLGSEVSRMRSGLMRNSRNGEGPDESLRQSPQPAEMMWGRSGARSSRGARGCLLQVPSEKHRPVTKRTISGEVLFEEESEAIRNCGALSSLLGLMKSFSTTDIAHVTSEENESLRPSTSEIALCDWGQFVFSSTRLDPASRSLSTWVAVGDVASSSYMASPQPQLSLGGATYPVITPAEMIRSVNKKVRQRYIRRRVLSTYKALERLTHSEINLLNKSHQQDTTTGVPQVQISTDLDHCVPSEVQIPSFGIRGPNRNVTLTVKDIDKEKGRPLTKYERNMMIFSWLQNLEENSFEVS</sequence>
<dbReference type="GeneID" id="106474748"/>
<feature type="compositionally biased region" description="Polar residues" evidence="1">
    <location>
        <begin position="1"/>
        <end position="19"/>
    </location>
</feature>
<feature type="region of interest" description="Disordered" evidence="1">
    <location>
        <begin position="43"/>
        <end position="83"/>
    </location>
</feature>
<reference evidence="3" key="1">
    <citation type="submission" date="2025-08" db="UniProtKB">
        <authorList>
            <consortium name="RefSeq"/>
        </authorList>
    </citation>
    <scope>IDENTIFICATION</scope>
    <source>
        <tissue evidence="3">Muscle</tissue>
    </source>
</reference>
<gene>
    <name evidence="3" type="primary">LOC106474748</name>
</gene>
<proteinExistence type="predicted"/>
<feature type="region of interest" description="Disordered" evidence="1">
    <location>
        <begin position="1"/>
        <end position="27"/>
    </location>
</feature>
<evidence type="ECO:0000313" key="2">
    <source>
        <dbReference type="Proteomes" id="UP000694941"/>
    </source>
</evidence>
<keyword evidence="2" id="KW-1185">Reference proteome</keyword>